<dbReference type="InterPro" id="IPR003029">
    <property type="entry name" value="S1_domain"/>
</dbReference>
<dbReference type="InterPro" id="IPR019307">
    <property type="entry name" value="RNA-bd_AU-1/RNase_E/G"/>
</dbReference>
<dbReference type="PROSITE" id="PS50126">
    <property type="entry name" value="S1"/>
    <property type="match status" value="1"/>
</dbReference>
<evidence type="ECO:0000259" key="6">
    <source>
        <dbReference type="PROSITE" id="PS50126"/>
    </source>
</evidence>
<dbReference type="GO" id="GO:0008995">
    <property type="term" value="F:ribonuclease E activity"/>
    <property type="evidence" value="ECO:0007669"/>
    <property type="project" value="UniProtKB-EC"/>
</dbReference>
<evidence type="ECO:0000256" key="5">
    <source>
        <dbReference type="ARBA" id="ARBA00022884"/>
    </source>
</evidence>
<accession>A0A0C7P3U5</accession>
<proteinExistence type="predicted"/>
<dbReference type="AlphaFoldDB" id="A0A0C7P3U5"/>
<sequence>MNEEKIMVFSKILEEIRIAILENNKLTEIFFEDFETDTNTGKIFVGKIENVVPGLEAFFVNIGTGKNGFLRFRDTIGKAEKYKVGDKVMVQVKKDGSSRKGPQLSMHISIPGKYLVYLPYSNDNIGISRKITRQYERQRLRDISKKILNKGEGIIFRTNSEGMEETELAHELDNLRNIFKNILEKYESSNKPQILFEETDFMEYILRERLDSNTKKIIVDNKQIYRKLRKLLKNFKFKPLLELVKGDSFKEYGIYNQMNEIFNKKVDLENGGIITIDRAEALTVIDVDSASNLEGKNVEETSYITNIEAAKEIVRQLRLRNIGGMIIVDFIDMKDPLHRKEVIEVIKEEAQKDKSKLTVVGFTNLGLLELIRKRTTPALDSVVYFSCPVCHGTGKIVSPSIVFGKLLKEIETSIKEIKKDQIKAIEINAFHNLSGYLTSSLKEDMEKKLNLKVDFLFNWHDPNSYSIKYKV</sequence>
<dbReference type="PANTHER" id="PTHR30001">
    <property type="entry name" value="RIBONUCLEASE"/>
    <property type="match status" value="1"/>
</dbReference>
<dbReference type="NCBIfam" id="TIGR00757">
    <property type="entry name" value="RNaseEG"/>
    <property type="match status" value="1"/>
</dbReference>
<dbReference type="Gene3D" id="2.40.50.140">
    <property type="entry name" value="Nucleic acid-binding proteins"/>
    <property type="match status" value="1"/>
</dbReference>
<dbReference type="InterPro" id="IPR004659">
    <property type="entry name" value="RNase_E/G"/>
</dbReference>
<dbReference type="InterPro" id="IPR012340">
    <property type="entry name" value="NA-bd_OB-fold"/>
</dbReference>
<keyword evidence="2" id="KW-0479">Metal-binding</keyword>
<dbReference type="Proteomes" id="UP000032809">
    <property type="component" value="Chromosome I"/>
</dbReference>
<dbReference type="KEGG" id="dtn:DTL3_1712"/>
<dbReference type="PATRIC" id="fig|1006576.9.peg.1709"/>
<dbReference type="OrthoDB" id="9804278at2"/>
<dbReference type="GO" id="GO:0005737">
    <property type="term" value="C:cytoplasm"/>
    <property type="evidence" value="ECO:0007669"/>
    <property type="project" value="TreeGrafter"/>
</dbReference>
<dbReference type="GO" id="GO:0003723">
    <property type="term" value="F:RNA binding"/>
    <property type="evidence" value="ECO:0007669"/>
    <property type="project" value="UniProtKB-KW"/>
</dbReference>
<dbReference type="EC" id="3.1.26.12" evidence="7"/>
<dbReference type="PANTHER" id="PTHR30001:SF0">
    <property type="entry name" value="RIBONUCLEASE G"/>
    <property type="match status" value="1"/>
</dbReference>
<dbReference type="STRING" id="1006576.DTL3_1712"/>
<dbReference type="HOGENOM" id="CLU_003468_5_3_0"/>
<dbReference type="Gene3D" id="3.40.1260.20">
    <property type="entry name" value="Ribonuclease E, catalytic domain"/>
    <property type="match status" value="1"/>
</dbReference>
<dbReference type="SMART" id="SM00316">
    <property type="entry name" value="S1"/>
    <property type="match status" value="1"/>
</dbReference>
<evidence type="ECO:0000256" key="1">
    <source>
        <dbReference type="ARBA" id="ARBA00001946"/>
    </source>
</evidence>
<dbReference type="Pfam" id="PF10150">
    <property type="entry name" value="RNase_E_G"/>
    <property type="match status" value="1"/>
</dbReference>
<dbReference type="GO" id="GO:0046872">
    <property type="term" value="F:metal ion binding"/>
    <property type="evidence" value="ECO:0007669"/>
    <property type="project" value="UniProtKB-KW"/>
</dbReference>
<organism evidence="7 8">
    <name type="scientific">Defluviitoga tunisiensis</name>
    <dbReference type="NCBI Taxonomy" id="1006576"/>
    <lineage>
        <taxon>Bacteria</taxon>
        <taxon>Thermotogati</taxon>
        <taxon>Thermotogota</taxon>
        <taxon>Thermotogae</taxon>
        <taxon>Petrotogales</taxon>
        <taxon>Petrotogaceae</taxon>
        <taxon>Defluviitoga</taxon>
    </lineage>
</organism>
<comment type="cofactor">
    <cofactor evidence="1">
        <name>Mg(2+)</name>
        <dbReference type="ChEBI" id="CHEBI:18420"/>
    </cofactor>
</comment>
<evidence type="ECO:0000313" key="7">
    <source>
        <dbReference type="EMBL" id="CEP79000.1"/>
    </source>
</evidence>
<dbReference type="EMBL" id="LN824141">
    <property type="protein sequence ID" value="CEP79000.1"/>
    <property type="molecule type" value="Genomic_DNA"/>
</dbReference>
<evidence type="ECO:0000256" key="4">
    <source>
        <dbReference type="ARBA" id="ARBA00022842"/>
    </source>
</evidence>
<dbReference type="GO" id="GO:0006364">
    <property type="term" value="P:rRNA processing"/>
    <property type="evidence" value="ECO:0007669"/>
    <property type="project" value="TreeGrafter"/>
</dbReference>
<keyword evidence="3 7" id="KW-0378">Hydrolase</keyword>
<reference evidence="8" key="1">
    <citation type="submission" date="2014-11" db="EMBL/GenBank/DDBJ databases">
        <authorList>
            <person name="Wibberg D."/>
        </authorList>
    </citation>
    <scope>NUCLEOTIDE SEQUENCE [LARGE SCALE GENOMIC DNA]</scope>
    <source>
        <strain evidence="8">L3</strain>
    </source>
</reference>
<feature type="domain" description="S1 motif" evidence="6">
    <location>
        <begin position="41"/>
        <end position="107"/>
    </location>
</feature>
<dbReference type="SUPFAM" id="SSF50249">
    <property type="entry name" value="Nucleic acid-binding proteins"/>
    <property type="match status" value="1"/>
</dbReference>
<protein>
    <submittedName>
        <fullName evidence="7">Ribonuclease E</fullName>
        <ecNumber evidence="7">3.1.26.12</ecNumber>
    </submittedName>
</protein>
<keyword evidence="4" id="KW-0460">Magnesium</keyword>
<keyword evidence="5" id="KW-0694">RNA-binding</keyword>
<gene>
    <name evidence="7" type="primary">rne</name>
    <name evidence="7" type="ORF">DTL3_1712</name>
</gene>
<evidence type="ECO:0000313" key="8">
    <source>
        <dbReference type="Proteomes" id="UP000032809"/>
    </source>
</evidence>
<evidence type="ECO:0000256" key="3">
    <source>
        <dbReference type="ARBA" id="ARBA00022801"/>
    </source>
</evidence>
<evidence type="ECO:0000256" key="2">
    <source>
        <dbReference type="ARBA" id="ARBA00022723"/>
    </source>
</evidence>
<dbReference type="RefSeq" id="WP_052670454.1">
    <property type="nucleotide sequence ID" value="NZ_LN824141.1"/>
</dbReference>
<name>A0A0C7P3U5_DEFTU</name>
<keyword evidence="8" id="KW-1185">Reference proteome</keyword>
<dbReference type="CDD" id="cd04453">
    <property type="entry name" value="S1_RNase_E"/>
    <property type="match status" value="1"/>
</dbReference>